<feature type="compositionally biased region" description="Polar residues" evidence="1">
    <location>
        <begin position="18"/>
        <end position="28"/>
    </location>
</feature>
<dbReference type="EMBL" id="JBGBPQ010000007">
    <property type="protein sequence ID" value="KAL1521976.1"/>
    <property type="molecule type" value="Genomic_DNA"/>
</dbReference>
<dbReference type="AlphaFoldDB" id="A0AB34JJ90"/>
<sequence>MHLHLLQHRPIPEKRAAANQQPNNSQTGGEDHGQSPEHQPSAVEAAANQASLDVIKQLYGSRARTLMNILLAFDGYFAWFYPFKQSIPYDSDVGVREARALDNCRRAIDMQEIFERVSIYNHGSFLPH</sequence>
<accession>A0AB34JJ90</accession>
<keyword evidence="3" id="KW-1185">Reference proteome</keyword>
<proteinExistence type="predicted"/>
<organism evidence="2 3">
    <name type="scientific">Prymnesium parvum</name>
    <name type="common">Toxic golden alga</name>
    <dbReference type="NCBI Taxonomy" id="97485"/>
    <lineage>
        <taxon>Eukaryota</taxon>
        <taxon>Haptista</taxon>
        <taxon>Haptophyta</taxon>
        <taxon>Prymnesiophyceae</taxon>
        <taxon>Prymnesiales</taxon>
        <taxon>Prymnesiaceae</taxon>
        <taxon>Prymnesium</taxon>
    </lineage>
</organism>
<gene>
    <name evidence="2" type="ORF">AB1Y20_021621</name>
</gene>
<reference evidence="2 3" key="1">
    <citation type="journal article" date="2024" name="Science">
        <title>Giant polyketide synthase enzymes in the biosynthesis of giant marine polyether toxins.</title>
        <authorList>
            <person name="Fallon T.R."/>
            <person name="Shende V.V."/>
            <person name="Wierzbicki I.H."/>
            <person name="Pendleton A.L."/>
            <person name="Watervoot N.F."/>
            <person name="Auber R.P."/>
            <person name="Gonzalez D.J."/>
            <person name="Wisecaver J.H."/>
            <person name="Moore B.S."/>
        </authorList>
    </citation>
    <scope>NUCLEOTIDE SEQUENCE [LARGE SCALE GENOMIC DNA]</scope>
    <source>
        <strain evidence="2 3">12B1</strain>
    </source>
</reference>
<name>A0AB34JJ90_PRYPA</name>
<dbReference type="Proteomes" id="UP001515480">
    <property type="component" value="Unassembled WGS sequence"/>
</dbReference>
<evidence type="ECO:0000256" key="1">
    <source>
        <dbReference type="SAM" id="MobiDB-lite"/>
    </source>
</evidence>
<evidence type="ECO:0000313" key="3">
    <source>
        <dbReference type="Proteomes" id="UP001515480"/>
    </source>
</evidence>
<evidence type="ECO:0000313" key="2">
    <source>
        <dbReference type="EMBL" id="KAL1521976.1"/>
    </source>
</evidence>
<protein>
    <submittedName>
        <fullName evidence="2">Uncharacterized protein</fullName>
    </submittedName>
</protein>
<comment type="caution">
    <text evidence="2">The sequence shown here is derived from an EMBL/GenBank/DDBJ whole genome shotgun (WGS) entry which is preliminary data.</text>
</comment>
<feature type="region of interest" description="Disordered" evidence="1">
    <location>
        <begin position="9"/>
        <end position="46"/>
    </location>
</feature>